<comment type="subcellular location">
    <subcellularLocation>
        <location evidence="1">Cytoplasm</location>
        <location evidence="1">Cytoskeleton</location>
        <location evidence="1">Flagellum axoneme</location>
    </subcellularLocation>
</comment>
<dbReference type="OrthoDB" id="429119at2759"/>
<protein>
    <submittedName>
        <fullName evidence="12">RIB43A-like with coiled-coils protein 2 isoform X1</fullName>
    </submittedName>
</protein>
<keyword evidence="7" id="KW-0206">Cytoskeleton</keyword>
<evidence type="ECO:0000313" key="12">
    <source>
        <dbReference type="RefSeq" id="XP_020659657.2"/>
    </source>
</evidence>
<proteinExistence type="inferred from homology"/>
<comment type="similarity">
    <text evidence="2">Belongs to the RIB43A family.</text>
</comment>
<dbReference type="Pfam" id="PF05914">
    <property type="entry name" value="RIB43A"/>
    <property type="match status" value="1"/>
</dbReference>
<keyword evidence="11" id="KW-1185">Reference proteome</keyword>
<dbReference type="KEGG" id="pvt:110084559"/>
<keyword evidence="8" id="KW-0966">Cell projection</keyword>
<dbReference type="Proteomes" id="UP001652642">
    <property type="component" value="Chromosome 5"/>
</dbReference>
<evidence type="ECO:0000313" key="11">
    <source>
        <dbReference type="Proteomes" id="UP001652642"/>
    </source>
</evidence>
<reference evidence="12" key="1">
    <citation type="submission" date="2025-08" db="UniProtKB">
        <authorList>
            <consortium name="RefSeq"/>
        </authorList>
    </citation>
    <scope>IDENTIFICATION</scope>
</reference>
<dbReference type="CTD" id="26150"/>
<sequence>MRRRNLDPNQQDLAEAAALQRRRYRDLQRQSRVFDARLRTIGIDKEALDTQIKDRKIQEATQRACDESIAAEMKQNDKVLCMLDERQKKDGQILNKAVNEFRKNYQQPDTRREFDLSDPQALKKDTPARLADNDPRCTISGLQKFMGEDLNSGNRWKFQKEQTREWLLQQHKERQNALADKKSADDLFDKQRLELDQRAMKLQIIDEETRRAICVATEEFNKALGEGEEAKDEEWTAHCSGGACEGTDKKSEPSAKDKMEKKEKRGEHQGVIGSDNRTEEKVTVEEKAGKWEICLAEGEWEEQEGSVWQEDKSEEGVVWFNTVVERYERRKKEERRRAFEKVRDQGLLKDFPNLRIGGLLPNPAAGEGELKRMVAQEWSVIVTLQEAELRREWEKSAASFPEGPDERGWVRHSCCGTICAMRSAPPPRSEVKERRGMFRQ</sequence>
<dbReference type="GeneID" id="110084559"/>
<gene>
    <name evidence="12" type="primary">RIBC2</name>
</gene>
<comment type="subunit">
    <text evidence="9">Microtubule inner protein component of sperm flagellar doublet microtubules.</text>
</comment>
<organism evidence="11 12">
    <name type="scientific">Pogona vitticeps</name>
    <name type="common">central bearded dragon</name>
    <dbReference type="NCBI Taxonomy" id="103695"/>
    <lineage>
        <taxon>Eukaryota</taxon>
        <taxon>Metazoa</taxon>
        <taxon>Chordata</taxon>
        <taxon>Craniata</taxon>
        <taxon>Vertebrata</taxon>
        <taxon>Euteleostomi</taxon>
        <taxon>Lepidosauria</taxon>
        <taxon>Squamata</taxon>
        <taxon>Bifurcata</taxon>
        <taxon>Unidentata</taxon>
        <taxon>Episquamata</taxon>
        <taxon>Toxicofera</taxon>
        <taxon>Iguania</taxon>
        <taxon>Acrodonta</taxon>
        <taxon>Agamidae</taxon>
        <taxon>Amphibolurinae</taxon>
        <taxon>Pogona</taxon>
    </lineage>
</organism>
<feature type="region of interest" description="Disordered" evidence="10">
    <location>
        <begin position="225"/>
        <end position="283"/>
    </location>
</feature>
<evidence type="ECO:0000256" key="5">
    <source>
        <dbReference type="ARBA" id="ARBA00023054"/>
    </source>
</evidence>
<evidence type="ECO:0000256" key="6">
    <source>
        <dbReference type="ARBA" id="ARBA00023069"/>
    </source>
</evidence>
<dbReference type="AlphaFoldDB" id="A0A6J0UG65"/>
<dbReference type="InParanoid" id="A0A6J0UG65"/>
<evidence type="ECO:0000256" key="9">
    <source>
        <dbReference type="ARBA" id="ARBA00046435"/>
    </source>
</evidence>
<keyword evidence="6" id="KW-0969">Cilium</keyword>
<dbReference type="PANTHER" id="PTHR14517:SF10">
    <property type="entry name" value="RIB43A-LIKE WITH COILED-COILS PROTEIN 2"/>
    <property type="match status" value="1"/>
</dbReference>
<evidence type="ECO:0000256" key="3">
    <source>
        <dbReference type="ARBA" id="ARBA00022490"/>
    </source>
</evidence>
<evidence type="ECO:0000256" key="10">
    <source>
        <dbReference type="SAM" id="MobiDB-lite"/>
    </source>
</evidence>
<accession>A0A6J0UG65</accession>
<dbReference type="RefSeq" id="XP_020659657.2">
    <property type="nucleotide sequence ID" value="XM_020803998.2"/>
</dbReference>
<keyword evidence="4" id="KW-0282">Flagellum</keyword>
<evidence type="ECO:0000256" key="1">
    <source>
        <dbReference type="ARBA" id="ARBA00004611"/>
    </source>
</evidence>
<keyword evidence="3" id="KW-0963">Cytoplasm</keyword>
<dbReference type="PANTHER" id="PTHR14517">
    <property type="entry name" value="RIB43A-RELATED"/>
    <property type="match status" value="1"/>
</dbReference>
<evidence type="ECO:0000256" key="8">
    <source>
        <dbReference type="ARBA" id="ARBA00023273"/>
    </source>
</evidence>
<dbReference type="InterPro" id="IPR008805">
    <property type="entry name" value="RIB43A"/>
</dbReference>
<name>A0A6J0UG65_9SAUR</name>
<keyword evidence="5" id="KW-0175">Coiled coil</keyword>
<evidence type="ECO:0000256" key="2">
    <source>
        <dbReference type="ARBA" id="ARBA00006875"/>
    </source>
</evidence>
<evidence type="ECO:0000256" key="7">
    <source>
        <dbReference type="ARBA" id="ARBA00023212"/>
    </source>
</evidence>
<feature type="compositionally biased region" description="Basic and acidic residues" evidence="10">
    <location>
        <begin position="246"/>
        <end position="268"/>
    </location>
</feature>
<evidence type="ECO:0000256" key="4">
    <source>
        <dbReference type="ARBA" id="ARBA00022846"/>
    </source>
</evidence>